<reference evidence="3" key="1">
    <citation type="submission" date="2011-07" db="EMBL/GenBank/DDBJ databases">
        <title>Divergent evolution of antigenic variation in African trypanosomes.</title>
        <authorList>
            <person name="Jackson A.P."/>
            <person name="Berry A."/>
            <person name="Allison H.C."/>
            <person name="Burton P."/>
            <person name="Anderson J."/>
            <person name="Aslett M."/>
            <person name="Brown R."/>
            <person name="Corton N."/>
            <person name="Harris D."/>
            <person name="Hauser H."/>
            <person name="Gamble J."/>
            <person name="Gilderthorp R."/>
            <person name="McQuillan J."/>
            <person name="Quail M.A."/>
            <person name="Sanders M."/>
            <person name="Van Tonder A."/>
            <person name="Ginger M.L."/>
            <person name="Donelson J.E."/>
            <person name="Field M.C."/>
            <person name="Barry J.D."/>
            <person name="Berriman M."/>
            <person name="Hertz-Fowler C."/>
        </authorList>
    </citation>
    <scope>NUCLEOTIDE SEQUENCE [LARGE SCALE GENOMIC DNA]</scope>
    <source>
        <strain evidence="3">IL3000</strain>
    </source>
</reference>
<feature type="chain" id="PRO_5003390118" evidence="1">
    <location>
        <begin position="20"/>
        <end position="234"/>
    </location>
</feature>
<keyword evidence="3" id="KW-1185">Reference proteome</keyword>
<dbReference type="EMBL" id="CAEQ01001623">
    <property type="protein sequence ID" value="CCD14708.1"/>
    <property type="molecule type" value="Genomic_DNA"/>
</dbReference>
<protein>
    <submittedName>
        <fullName evidence="2">WGS project CAEQ00000000 data, annotated contig 2143</fullName>
    </submittedName>
</protein>
<sequence>MTPLYIILSFLLPLPIPSPSPIGISMSESSSSPSPEGMAQDNPWSMEKDVVEVLLKNIGDPEKINLYRFLQPAYPHIHSYVSRFSITDFARNPWRCVGEADGREQVWQQFPRLLWQFRVLALKLVYYAGPPEGWGPREWEVWREFLKLDETDHDIMEGMVWAVCRMPPHYAQCLECILTIMCVDPLYHPGERGLHSHHLKFPPFLTTKRKDGGAFKCLGEEGMFPRGQAQGAER</sequence>
<keyword evidence="1" id="KW-0732">Signal</keyword>
<gene>
    <name evidence="2" type="ORF">TCIL3000_0_53010</name>
</gene>
<name>F9WBS4_TRYCI</name>
<dbReference type="VEuPathDB" id="TriTrypDB:TcIL3000_0_53010"/>
<accession>F9WBS4</accession>
<proteinExistence type="predicted"/>
<organism evidence="2 3">
    <name type="scientific">Trypanosoma congolense (strain IL3000)</name>
    <dbReference type="NCBI Taxonomy" id="1068625"/>
    <lineage>
        <taxon>Eukaryota</taxon>
        <taxon>Discoba</taxon>
        <taxon>Euglenozoa</taxon>
        <taxon>Kinetoplastea</taxon>
        <taxon>Metakinetoplastina</taxon>
        <taxon>Trypanosomatida</taxon>
        <taxon>Trypanosomatidae</taxon>
        <taxon>Trypanosoma</taxon>
        <taxon>Nannomonas</taxon>
    </lineage>
</organism>
<reference evidence="2 3" key="2">
    <citation type="journal article" date="2012" name="Proc. Natl. Acad. Sci. U.S.A.">
        <title>Antigenic diversity is generated by distinct evolutionary mechanisms in African trypanosome species.</title>
        <authorList>
            <person name="Jackson A.P."/>
            <person name="Berry A."/>
            <person name="Aslett M."/>
            <person name="Allison H.C."/>
            <person name="Burton P."/>
            <person name="Vavrova-Anderson J."/>
            <person name="Brown R."/>
            <person name="Browne H."/>
            <person name="Corton N."/>
            <person name="Hauser H."/>
            <person name="Gamble J."/>
            <person name="Gilderthorp R."/>
            <person name="Marcello L."/>
            <person name="McQuillan J."/>
            <person name="Otto T.D."/>
            <person name="Quail M.A."/>
            <person name="Sanders M.J."/>
            <person name="van Tonder A."/>
            <person name="Ginger M.L."/>
            <person name="Field M.C."/>
            <person name="Barry J.D."/>
            <person name="Hertz-Fowler C."/>
            <person name="Berriman M."/>
        </authorList>
    </citation>
    <scope>NUCLEOTIDE SEQUENCE [LARGE SCALE GENOMIC DNA]</scope>
    <source>
        <strain evidence="2 3">IL3000</strain>
    </source>
</reference>
<evidence type="ECO:0000313" key="2">
    <source>
        <dbReference type="EMBL" id="CCD14708.1"/>
    </source>
</evidence>
<dbReference type="Proteomes" id="UP000000702">
    <property type="component" value="Unassembled WGS sequence"/>
</dbReference>
<evidence type="ECO:0000256" key="1">
    <source>
        <dbReference type="SAM" id="SignalP"/>
    </source>
</evidence>
<dbReference type="AlphaFoldDB" id="F9WBS4"/>
<feature type="signal peptide" evidence="1">
    <location>
        <begin position="1"/>
        <end position="19"/>
    </location>
</feature>
<comment type="caution">
    <text evidence="2">The sequence shown here is derived from an EMBL/GenBank/DDBJ whole genome shotgun (WGS) entry which is preliminary data.</text>
</comment>
<evidence type="ECO:0000313" key="3">
    <source>
        <dbReference type="Proteomes" id="UP000000702"/>
    </source>
</evidence>